<dbReference type="AlphaFoldDB" id="A0A4S1WFI6"/>
<dbReference type="InterPro" id="IPR058575">
    <property type="entry name" value="NTP_transf_8_dom"/>
</dbReference>
<organism evidence="2 3">
    <name type="scientific">Sphingomonas naasensis</name>
    <dbReference type="NCBI Taxonomy" id="1344951"/>
    <lineage>
        <taxon>Bacteria</taxon>
        <taxon>Pseudomonadati</taxon>
        <taxon>Pseudomonadota</taxon>
        <taxon>Alphaproteobacteria</taxon>
        <taxon>Sphingomonadales</taxon>
        <taxon>Sphingomonadaceae</taxon>
        <taxon>Sphingomonas</taxon>
    </lineage>
</organism>
<dbReference type="OrthoDB" id="8250574at2"/>
<evidence type="ECO:0000313" key="2">
    <source>
        <dbReference type="EMBL" id="TGX41363.1"/>
    </source>
</evidence>
<dbReference type="EMBL" id="SRXU01000005">
    <property type="protein sequence ID" value="TGX41363.1"/>
    <property type="molecule type" value="Genomic_DNA"/>
</dbReference>
<dbReference type="Proteomes" id="UP000309848">
    <property type="component" value="Unassembled WGS sequence"/>
</dbReference>
<comment type="caution">
    <text evidence="2">The sequence shown here is derived from an EMBL/GenBank/DDBJ whole genome shotgun (WGS) entry which is preliminary data.</text>
</comment>
<gene>
    <name evidence="2" type="ORF">E5A74_12030</name>
</gene>
<accession>A0A4S1WFI6</accession>
<name>A0A4S1WFI6_9SPHN</name>
<evidence type="ECO:0000313" key="3">
    <source>
        <dbReference type="Proteomes" id="UP000309848"/>
    </source>
</evidence>
<sequence>MIVLDGNQIRQLIDVEHVYRAYRDALRDRETRFRGSLSWKTVAGHEYLYQKRNAVAKSLGRRSANTERIYDQFRTGRAEARQRVATLDLRLRAMAPINRAMRLGRVPIMSARVLRKLDRLGLLGHGFRVAGTHALYAYESLAAVHFDNRHVATLDIDLLYDARSTIKLVGEGDSGLIDQLQALDRTFRPTEPGSFRAVNDAGFMVDLITPLPRNPGTARSPGRLGGPDDVRAVEIAGLQWLENSRPIDRVVLDERGYPLRIVAPDPRAFAVHKSWVAQRDDRDPGNRRRDLAQARAVASILVHQLPELRFDDPSLLYLPADLRKAGEALTAEVEARRFRPGHDEEDWV</sequence>
<reference evidence="2 3" key="1">
    <citation type="submission" date="2019-04" db="EMBL/GenBank/DDBJ databases">
        <title>Sphingomonas psychrotolerans sp. nov., isolated from soil in the Tianshan Mountains, Xinjiang, China.</title>
        <authorList>
            <person name="Luo Y."/>
            <person name="Sheng H."/>
        </authorList>
    </citation>
    <scope>NUCLEOTIDE SEQUENCE [LARGE SCALE GENOMIC DNA]</scope>
    <source>
        <strain evidence="2 3">KIS18-15</strain>
    </source>
</reference>
<proteinExistence type="predicted"/>
<feature type="domain" description="Nucleotidyltransferase-like" evidence="1">
    <location>
        <begin position="110"/>
        <end position="312"/>
    </location>
</feature>
<protein>
    <recommendedName>
        <fullName evidence="1">Nucleotidyltransferase-like domain-containing protein</fullName>
    </recommendedName>
</protein>
<dbReference type="RefSeq" id="WP_135985244.1">
    <property type="nucleotide sequence ID" value="NZ_JAASQM010000003.1"/>
</dbReference>
<keyword evidence="3" id="KW-1185">Reference proteome</keyword>
<evidence type="ECO:0000259" key="1">
    <source>
        <dbReference type="Pfam" id="PF12281"/>
    </source>
</evidence>
<dbReference type="Pfam" id="PF12281">
    <property type="entry name" value="NTP_transf_8"/>
    <property type="match status" value="1"/>
</dbReference>